<protein>
    <submittedName>
        <fullName evidence="1">Putative membrane protein</fullName>
    </submittedName>
</protein>
<gene>
    <name evidence="1" type="ORF">VCHENC02_3309A</name>
</gene>
<organism evidence="1 2">
    <name type="scientific">Vibrio harveyi</name>
    <name type="common">Beneckea harveyi</name>
    <dbReference type="NCBI Taxonomy" id="669"/>
    <lineage>
        <taxon>Bacteria</taxon>
        <taxon>Pseudomonadati</taxon>
        <taxon>Pseudomonadota</taxon>
        <taxon>Gammaproteobacteria</taxon>
        <taxon>Vibrionales</taxon>
        <taxon>Vibrionaceae</taxon>
        <taxon>Vibrio</taxon>
    </lineage>
</organism>
<evidence type="ECO:0000313" key="2">
    <source>
        <dbReference type="Proteomes" id="UP000008367"/>
    </source>
</evidence>
<reference evidence="1 2" key="1">
    <citation type="submission" date="2012-10" db="EMBL/GenBank/DDBJ databases">
        <title>Genome sequence of Vibrio Cholerae HENC-02.</title>
        <authorList>
            <person name="Eppinger M."/>
            <person name="Hasan N.A."/>
            <person name="Sengamalay N."/>
            <person name="Hine E."/>
            <person name="Su Q."/>
            <person name="Daugherty S.C."/>
            <person name="Young S."/>
            <person name="Sadzewicz L."/>
            <person name="Tallon L."/>
            <person name="Cebula T.A."/>
            <person name="Ravel J."/>
            <person name="Colwell R.R."/>
        </authorList>
    </citation>
    <scope>NUCLEOTIDE SEQUENCE [LARGE SCALE GENOMIC DNA]</scope>
    <source>
        <strain evidence="1 2">HENC-02</strain>
    </source>
</reference>
<proteinExistence type="predicted"/>
<dbReference type="AlphaFoldDB" id="A0A454CX74"/>
<feature type="non-terminal residue" evidence="1">
    <location>
        <position position="19"/>
    </location>
</feature>
<evidence type="ECO:0000313" key="1">
    <source>
        <dbReference type="EMBL" id="EKM31004.1"/>
    </source>
</evidence>
<sequence>MPHLSQSLVLLSWFIYAFC</sequence>
<accession>A0A454CX74</accession>
<name>A0A454CX74_VIBHA</name>
<dbReference type="EMBL" id="AJSR01001389">
    <property type="protein sequence ID" value="EKM31004.1"/>
    <property type="molecule type" value="Genomic_DNA"/>
</dbReference>
<dbReference type="Proteomes" id="UP000008367">
    <property type="component" value="Unassembled WGS sequence"/>
</dbReference>
<comment type="caution">
    <text evidence="1">The sequence shown here is derived from an EMBL/GenBank/DDBJ whole genome shotgun (WGS) entry which is preliminary data.</text>
</comment>